<evidence type="ECO:0000259" key="5">
    <source>
        <dbReference type="Pfam" id="PF01510"/>
    </source>
</evidence>
<evidence type="ECO:0000256" key="2">
    <source>
        <dbReference type="ARBA" id="ARBA00011901"/>
    </source>
</evidence>
<protein>
    <recommendedName>
        <fullName evidence="2">N-acetylmuramoyl-L-alanine amidase</fullName>
        <ecNumber evidence="2">3.5.1.28</ecNumber>
    </recommendedName>
</protein>
<comment type="catalytic activity">
    <reaction evidence="1">
        <text>Hydrolyzes the link between N-acetylmuramoyl residues and L-amino acid residues in certain cell-wall glycopeptides.</text>
        <dbReference type="EC" id="3.5.1.28"/>
    </reaction>
</comment>
<dbReference type="GO" id="GO:0008745">
    <property type="term" value="F:N-acetylmuramoyl-L-alanine amidase activity"/>
    <property type="evidence" value="ECO:0007669"/>
    <property type="project" value="UniProtKB-EC"/>
</dbReference>
<dbReference type="AlphaFoldDB" id="A0A964V0A5"/>
<reference evidence="6" key="1">
    <citation type="submission" date="2018-10" db="EMBL/GenBank/DDBJ databases">
        <title>Iterative Subtractive Binning of Freshwater Chronoseries Metagenomes Recovers Nearly Complete Genomes from over Four Hundred Novel Species.</title>
        <authorList>
            <person name="Rodriguez-R L.M."/>
            <person name="Tsementzi D."/>
            <person name="Luo C."/>
            <person name="Konstantinidis K.T."/>
        </authorList>
    </citation>
    <scope>NUCLEOTIDE SEQUENCE</scope>
    <source>
        <strain evidence="6">WB7_6_001</strain>
    </source>
</reference>
<evidence type="ECO:0000313" key="7">
    <source>
        <dbReference type="Proteomes" id="UP000713222"/>
    </source>
</evidence>
<dbReference type="InterPro" id="IPR036505">
    <property type="entry name" value="Amidase/PGRP_sf"/>
</dbReference>
<dbReference type="EMBL" id="RGET01000072">
    <property type="protein sequence ID" value="NBN88240.1"/>
    <property type="molecule type" value="Genomic_DNA"/>
</dbReference>
<feature type="domain" description="N-acetylmuramoyl-L-alanine amidase" evidence="5">
    <location>
        <begin position="28"/>
        <end position="172"/>
    </location>
</feature>
<gene>
    <name evidence="6" type="ORF">EBV32_04025</name>
</gene>
<accession>A0A964V0A5</accession>
<organism evidence="6 7">
    <name type="scientific">Candidatus Fonsibacter lacus</name>
    <dbReference type="NCBI Taxonomy" id="2576439"/>
    <lineage>
        <taxon>Bacteria</taxon>
        <taxon>Pseudomonadati</taxon>
        <taxon>Pseudomonadota</taxon>
        <taxon>Alphaproteobacteria</taxon>
        <taxon>Candidatus Pelagibacterales</taxon>
        <taxon>Candidatus Pelagibacterales incertae sedis</taxon>
        <taxon>Candidatus Fonsibacter</taxon>
    </lineage>
</organism>
<name>A0A964V0A5_9PROT</name>
<evidence type="ECO:0000256" key="4">
    <source>
        <dbReference type="ARBA" id="ARBA00023316"/>
    </source>
</evidence>
<dbReference type="SUPFAM" id="SSF55846">
    <property type="entry name" value="N-acetylmuramoyl-L-alanine amidase-like"/>
    <property type="match status" value="1"/>
</dbReference>
<dbReference type="PANTHER" id="PTHR30417">
    <property type="entry name" value="N-ACETYLMURAMOYL-L-ALANINE AMIDASE AMID"/>
    <property type="match status" value="1"/>
</dbReference>
<keyword evidence="3" id="KW-0378">Hydrolase</keyword>
<comment type="caution">
    <text evidence="6">The sequence shown here is derived from an EMBL/GenBank/DDBJ whole genome shotgun (WGS) entry which is preliminary data.</text>
</comment>
<keyword evidence="4" id="KW-0961">Cell wall biogenesis/degradation</keyword>
<dbReference type="Proteomes" id="UP000713222">
    <property type="component" value="Unassembled WGS sequence"/>
</dbReference>
<dbReference type="EC" id="3.5.1.28" evidence="2"/>
<dbReference type="GO" id="GO:0009254">
    <property type="term" value="P:peptidoglycan turnover"/>
    <property type="evidence" value="ECO:0007669"/>
    <property type="project" value="TreeGrafter"/>
</dbReference>
<dbReference type="Pfam" id="PF01510">
    <property type="entry name" value="Amidase_2"/>
    <property type="match status" value="1"/>
</dbReference>
<dbReference type="InterPro" id="IPR002502">
    <property type="entry name" value="Amidase_domain"/>
</dbReference>
<dbReference type="GO" id="GO:0071555">
    <property type="term" value="P:cell wall organization"/>
    <property type="evidence" value="ECO:0007669"/>
    <property type="project" value="UniProtKB-KW"/>
</dbReference>
<evidence type="ECO:0000256" key="3">
    <source>
        <dbReference type="ARBA" id="ARBA00022801"/>
    </source>
</evidence>
<dbReference type="CDD" id="cd06583">
    <property type="entry name" value="PGRP"/>
    <property type="match status" value="1"/>
</dbReference>
<dbReference type="Gene3D" id="3.40.80.10">
    <property type="entry name" value="Peptidoglycan recognition protein-like"/>
    <property type="match status" value="1"/>
</dbReference>
<dbReference type="PANTHER" id="PTHR30417:SF1">
    <property type="entry name" value="N-ACETYLMURAMOYL-L-ALANINE AMIDASE AMID"/>
    <property type="match status" value="1"/>
</dbReference>
<sequence>MSSNLDIQKIVQHRLSKGQFFEENTDKSQIYLHHTAGNGNAEGVARFWNSNDSQIATAFVIGENGTIVQCFSSKHWAWHLGIDSQDFVTRGLPYKNLNKLSVGIEVCNWGMLKEKNGKFYNYVKGEVNASYVTTLETAYKGYKHWYKYTDAQIESLRQLVVYLCETYNIPKTY</sequence>
<feature type="non-terminal residue" evidence="6">
    <location>
        <position position="173"/>
    </location>
</feature>
<evidence type="ECO:0000313" key="6">
    <source>
        <dbReference type="EMBL" id="NBN88240.1"/>
    </source>
</evidence>
<proteinExistence type="predicted"/>
<dbReference type="GO" id="GO:0009253">
    <property type="term" value="P:peptidoglycan catabolic process"/>
    <property type="evidence" value="ECO:0007669"/>
    <property type="project" value="InterPro"/>
</dbReference>
<dbReference type="InterPro" id="IPR051206">
    <property type="entry name" value="NAMLAA_amidase_2"/>
</dbReference>
<evidence type="ECO:0000256" key="1">
    <source>
        <dbReference type="ARBA" id="ARBA00001561"/>
    </source>
</evidence>